<dbReference type="Gene3D" id="6.10.140.2220">
    <property type="match status" value="1"/>
</dbReference>
<dbReference type="GO" id="GO:0005634">
    <property type="term" value="C:nucleus"/>
    <property type="evidence" value="ECO:0007669"/>
    <property type="project" value="TreeGrafter"/>
</dbReference>
<dbReference type="Pfam" id="PF01753">
    <property type="entry name" value="zf-MYND"/>
    <property type="match status" value="1"/>
</dbReference>
<dbReference type="InterPro" id="IPR002893">
    <property type="entry name" value="Znf_MYND"/>
</dbReference>
<feature type="non-terminal residue" evidence="8">
    <location>
        <position position="1"/>
    </location>
</feature>
<evidence type="ECO:0000256" key="3">
    <source>
        <dbReference type="ARBA" id="ARBA00022691"/>
    </source>
</evidence>
<comment type="caution">
    <text evidence="8">The sequence shown here is derived from an EMBL/GenBank/DDBJ whole genome shotgun (WGS) entry which is preliminary data.</text>
</comment>
<feature type="domain" description="MYND-type" evidence="7">
    <location>
        <begin position="24"/>
        <end position="61"/>
    </location>
</feature>
<dbReference type="AlphaFoldDB" id="A0A9Q0MLJ5"/>
<dbReference type="GO" id="GO:0008168">
    <property type="term" value="F:methyltransferase activity"/>
    <property type="evidence" value="ECO:0007669"/>
    <property type="project" value="UniProtKB-KW"/>
</dbReference>
<keyword evidence="5" id="KW-0863">Zinc-finger</keyword>
<accession>A0A9Q0MLJ5</accession>
<proteinExistence type="predicted"/>
<evidence type="ECO:0000256" key="2">
    <source>
        <dbReference type="ARBA" id="ARBA00022679"/>
    </source>
</evidence>
<keyword evidence="1" id="KW-0489">Methyltransferase</keyword>
<dbReference type="InterPro" id="IPR052097">
    <property type="entry name" value="SET-MYND_domain_protein"/>
</dbReference>
<dbReference type="OrthoDB" id="7738426at2759"/>
<dbReference type="Proteomes" id="UP001151699">
    <property type="component" value="Unassembled WGS sequence"/>
</dbReference>
<evidence type="ECO:0000256" key="5">
    <source>
        <dbReference type="ARBA" id="ARBA00022771"/>
    </source>
</evidence>
<gene>
    <name evidence="8" type="primary">smyd4_7</name>
    <name evidence="8" type="ORF">Bhyg_16924</name>
</gene>
<organism evidence="8 9">
    <name type="scientific">Pseudolycoriella hygida</name>
    <dbReference type="NCBI Taxonomy" id="35572"/>
    <lineage>
        <taxon>Eukaryota</taxon>
        <taxon>Metazoa</taxon>
        <taxon>Ecdysozoa</taxon>
        <taxon>Arthropoda</taxon>
        <taxon>Hexapoda</taxon>
        <taxon>Insecta</taxon>
        <taxon>Pterygota</taxon>
        <taxon>Neoptera</taxon>
        <taxon>Endopterygota</taxon>
        <taxon>Diptera</taxon>
        <taxon>Nematocera</taxon>
        <taxon>Sciaroidea</taxon>
        <taxon>Sciaridae</taxon>
        <taxon>Pseudolycoriella</taxon>
    </lineage>
</organism>
<evidence type="ECO:0000256" key="6">
    <source>
        <dbReference type="ARBA" id="ARBA00022833"/>
    </source>
</evidence>
<dbReference type="Gene3D" id="2.170.270.10">
    <property type="entry name" value="SET domain"/>
    <property type="match status" value="1"/>
</dbReference>
<dbReference type="PANTHER" id="PTHR46165:SF6">
    <property type="entry name" value="SET AND MYND DOMAIN-CONTAINING PROTEIN 4-LIKE PROTEIN"/>
    <property type="match status" value="1"/>
</dbReference>
<keyword evidence="2" id="KW-0808">Transferase</keyword>
<keyword evidence="3" id="KW-0949">S-adenosyl-L-methionine</keyword>
<dbReference type="GO" id="GO:0032259">
    <property type="term" value="P:methylation"/>
    <property type="evidence" value="ECO:0007669"/>
    <property type="project" value="UniProtKB-KW"/>
</dbReference>
<dbReference type="GO" id="GO:0042826">
    <property type="term" value="F:histone deacetylase binding"/>
    <property type="evidence" value="ECO:0007669"/>
    <property type="project" value="TreeGrafter"/>
</dbReference>
<evidence type="ECO:0000313" key="8">
    <source>
        <dbReference type="EMBL" id="KAJ6633489.1"/>
    </source>
</evidence>
<keyword evidence="6" id="KW-0862">Zinc</keyword>
<dbReference type="GO" id="GO:0008270">
    <property type="term" value="F:zinc ion binding"/>
    <property type="evidence" value="ECO:0007669"/>
    <property type="project" value="UniProtKB-KW"/>
</dbReference>
<evidence type="ECO:0000259" key="7">
    <source>
        <dbReference type="Pfam" id="PF01753"/>
    </source>
</evidence>
<dbReference type="InterPro" id="IPR046341">
    <property type="entry name" value="SET_dom_sf"/>
</dbReference>
<evidence type="ECO:0000313" key="9">
    <source>
        <dbReference type="Proteomes" id="UP001151699"/>
    </source>
</evidence>
<dbReference type="EMBL" id="WJQU01001968">
    <property type="protein sequence ID" value="KAJ6633489.1"/>
    <property type="molecule type" value="Genomic_DNA"/>
</dbReference>
<sequence length="209" mass="23918">TVLAFEEPYVFVLANYLTWDTTHCHFCSEKISGGVPCTGCSFAMYCDEKCRYEAATNHSFEHNMLPYHHCHESAIKDLISLRIIIKAGPQFLFNLFQRQKHLIDGNATSDIFFNPNEDTIFGLNESGVYDSKSYLPIYHLISHARQIPLKEAVSNVFRAVVLTCLLRETSKFFDSLKAQYSSDYPQDEFEDFMVSLISKNNLKNESGIT</sequence>
<feature type="non-terminal residue" evidence="8">
    <location>
        <position position="209"/>
    </location>
</feature>
<dbReference type="GO" id="GO:0005737">
    <property type="term" value="C:cytoplasm"/>
    <property type="evidence" value="ECO:0007669"/>
    <property type="project" value="TreeGrafter"/>
</dbReference>
<reference evidence="8" key="1">
    <citation type="submission" date="2022-07" db="EMBL/GenBank/DDBJ databases">
        <authorList>
            <person name="Trinca V."/>
            <person name="Uliana J.V.C."/>
            <person name="Torres T.T."/>
            <person name="Ward R.J."/>
            <person name="Monesi N."/>
        </authorList>
    </citation>
    <scope>NUCLEOTIDE SEQUENCE</scope>
    <source>
        <strain evidence="8">HSMRA1968</strain>
        <tissue evidence="8">Whole embryos</tissue>
    </source>
</reference>
<keyword evidence="4" id="KW-0479">Metal-binding</keyword>
<name>A0A9Q0MLJ5_9DIPT</name>
<protein>
    <submittedName>
        <fullName evidence="8">SET and MYND domain-containing protein 4</fullName>
    </submittedName>
</protein>
<dbReference type="PANTHER" id="PTHR46165">
    <property type="entry name" value="SET AND MYND DOMAIN-CONTAINING PROTEIN 4"/>
    <property type="match status" value="1"/>
</dbReference>
<evidence type="ECO:0000256" key="4">
    <source>
        <dbReference type="ARBA" id="ARBA00022723"/>
    </source>
</evidence>
<evidence type="ECO:0000256" key="1">
    <source>
        <dbReference type="ARBA" id="ARBA00022603"/>
    </source>
</evidence>
<dbReference type="SUPFAM" id="SSF144232">
    <property type="entry name" value="HIT/MYND zinc finger-like"/>
    <property type="match status" value="1"/>
</dbReference>
<keyword evidence="9" id="KW-1185">Reference proteome</keyword>